<evidence type="ECO:0000256" key="4">
    <source>
        <dbReference type="ARBA" id="ARBA00022563"/>
    </source>
</evidence>
<evidence type="ECO:0000256" key="3">
    <source>
        <dbReference type="ARBA" id="ARBA00008085"/>
    </source>
</evidence>
<dbReference type="Gene3D" id="1.10.286.10">
    <property type="match status" value="1"/>
</dbReference>
<reference evidence="8" key="1">
    <citation type="submission" date="2010-06" db="EMBL/GenBank/DDBJ databases">
        <authorList>
            <person name="Muzny D."/>
            <person name="Qin X."/>
            <person name="Buhay C."/>
            <person name="Dugan-Rocha S."/>
            <person name="Ding Y."/>
            <person name="Chen G."/>
            <person name="Hawes A."/>
            <person name="Holder M."/>
            <person name="Jhangiani S."/>
            <person name="Johnson A."/>
            <person name="Khan Z."/>
            <person name="Li Z."/>
            <person name="Liu W."/>
            <person name="Liu X."/>
            <person name="Perez L."/>
            <person name="Shen H."/>
            <person name="Wang Q."/>
            <person name="Watt J."/>
            <person name="Xi L."/>
            <person name="Xin Y."/>
            <person name="Zhou J."/>
            <person name="Deng J."/>
            <person name="Jiang H."/>
            <person name="Liu Y."/>
            <person name="Qu J."/>
            <person name="Song X.-Z."/>
            <person name="Zhang L."/>
            <person name="Villasana D."/>
            <person name="Johnson A."/>
            <person name="Liu J."/>
            <person name="Liyanage D."/>
            <person name="Lorensuhewa L."/>
            <person name="Robinson T."/>
            <person name="Song A."/>
            <person name="Song B.-B."/>
            <person name="Dinh H."/>
            <person name="Thornton R."/>
            <person name="Coyle M."/>
            <person name="Francisco L."/>
            <person name="Jackson L."/>
            <person name="Javaid M."/>
            <person name="Korchina V."/>
            <person name="Kovar C."/>
            <person name="Mata R."/>
            <person name="Mathew T."/>
            <person name="Ngo R."/>
            <person name="Nguyen L."/>
            <person name="Nguyen N."/>
            <person name="Okwuonu G."/>
            <person name="Ongeri F."/>
            <person name="Pham C."/>
            <person name="Simmons D."/>
            <person name="Wilczek-Boney K."/>
            <person name="Hale W."/>
            <person name="Jakkamsetti A."/>
            <person name="Pham P."/>
            <person name="Ruth R."/>
            <person name="San Lucas F."/>
            <person name="Warren J."/>
            <person name="Zhang J."/>
            <person name="Zhao Z."/>
            <person name="Zhou C."/>
            <person name="Zhu D."/>
            <person name="Lee S."/>
            <person name="Bess C."/>
            <person name="Blankenburg K."/>
            <person name="Forbes L."/>
            <person name="Fu Q."/>
            <person name="Gubbala S."/>
            <person name="Hirani K."/>
            <person name="Jayaseelan J.C."/>
            <person name="Lara F."/>
            <person name="Munidasa M."/>
            <person name="Palculict T."/>
            <person name="Patil S."/>
            <person name="Pu L.-L."/>
            <person name="Saada N."/>
            <person name="Tang L."/>
            <person name="Weissenberger G."/>
            <person name="Zhu Y."/>
            <person name="Hemphill L."/>
            <person name="Shang Y."/>
            <person name="Youmans B."/>
            <person name="Ayvaz T."/>
            <person name="Ross M."/>
            <person name="Santibanez J."/>
            <person name="Aqrawi P."/>
            <person name="Gross S."/>
            <person name="Joshi V."/>
            <person name="Fowler G."/>
            <person name="Nazareth L."/>
            <person name="Reid J."/>
            <person name="Worley K."/>
            <person name="Petrosino J."/>
            <person name="Highlander S."/>
            <person name="Gibbs R."/>
        </authorList>
    </citation>
    <scope>NUCLEOTIDE SEQUENCE [LARGE SCALE GENOMIC DNA]</scope>
    <source>
        <strain evidence="8">ATCC 33030</strain>
    </source>
</reference>
<evidence type="ECO:0000313" key="8">
    <source>
        <dbReference type="EMBL" id="EFK55605.1"/>
    </source>
</evidence>
<name>D7W9Y8_9CORY</name>
<dbReference type="InterPro" id="IPR001474">
    <property type="entry name" value="GTP_CycHdrlase_I"/>
</dbReference>
<dbReference type="InterPro" id="IPR020602">
    <property type="entry name" value="GTP_CycHdrlase_I_dom"/>
</dbReference>
<dbReference type="PROSITE" id="PS00860">
    <property type="entry name" value="GTP_CYCLOHYDROL_1_2"/>
    <property type="match status" value="1"/>
</dbReference>
<dbReference type="STRING" id="585529.HMPREF0291_10863"/>
<dbReference type="Pfam" id="PF01227">
    <property type="entry name" value="GTP_cyclohydroI"/>
    <property type="match status" value="1"/>
</dbReference>
<keyword evidence="4 6" id="KW-0554">One-carbon metabolism</keyword>
<evidence type="ECO:0000313" key="9">
    <source>
        <dbReference type="Proteomes" id="UP000004208"/>
    </source>
</evidence>
<comment type="catalytic activity">
    <reaction evidence="1 6">
        <text>GTP + H2O = 7,8-dihydroneopterin 3'-triphosphate + formate + H(+)</text>
        <dbReference type="Rhea" id="RHEA:17473"/>
        <dbReference type="ChEBI" id="CHEBI:15377"/>
        <dbReference type="ChEBI" id="CHEBI:15378"/>
        <dbReference type="ChEBI" id="CHEBI:15740"/>
        <dbReference type="ChEBI" id="CHEBI:37565"/>
        <dbReference type="ChEBI" id="CHEBI:58462"/>
        <dbReference type="EC" id="3.5.4.16"/>
    </reaction>
</comment>
<dbReference type="NCBIfam" id="NF006825">
    <property type="entry name" value="PRK09347.1-2"/>
    <property type="match status" value="1"/>
</dbReference>
<dbReference type="Gene3D" id="3.30.1130.10">
    <property type="match status" value="1"/>
</dbReference>
<accession>D7W9Y8</accession>
<evidence type="ECO:0000256" key="1">
    <source>
        <dbReference type="ARBA" id="ARBA00001052"/>
    </source>
</evidence>
<dbReference type="EC" id="3.5.4.16" evidence="6"/>
<keyword evidence="6" id="KW-0862">Zinc</keyword>
<dbReference type="HAMAP" id="MF_00223">
    <property type="entry name" value="FolE"/>
    <property type="match status" value="1"/>
</dbReference>
<feature type="binding site" evidence="6">
    <location>
        <position position="119"/>
    </location>
    <ligand>
        <name>Zn(2+)</name>
        <dbReference type="ChEBI" id="CHEBI:29105"/>
    </ligand>
</feature>
<dbReference type="UniPathway" id="UPA00848">
    <property type="reaction ID" value="UER00151"/>
</dbReference>
<dbReference type="GO" id="GO:0005737">
    <property type="term" value="C:cytoplasm"/>
    <property type="evidence" value="ECO:0007669"/>
    <property type="project" value="TreeGrafter"/>
</dbReference>
<keyword evidence="6" id="KW-0342">GTP-binding</keyword>
<dbReference type="PROSITE" id="PS00859">
    <property type="entry name" value="GTP_CYCLOHYDROL_1_1"/>
    <property type="match status" value="1"/>
</dbReference>
<feature type="domain" description="GTP cyclohydrolase I" evidence="7">
    <location>
        <begin position="51"/>
        <end position="229"/>
    </location>
</feature>
<dbReference type="FunFam" id="3.30.1130.10:FF:000001">
    <property type="entry name" value="GTP cyclohydrolase 1"/>
    <property type="match status" value="1"/>
</dbReference>
<comment type="similarity">
    <text evidence="3 6">Belongs to the GTP cyclohydrolase I family.</text>
</comment>
<dbReference type="InterPro" id="IPR043134">
    <property type="entry name" value="GTP-CH-I_N"/>
</dbReference>
<keyword evidence="9" id="KW-1185">Reference proteome</keyword>
<evidence type="ECO:0000259" key="7">
    <source>
        <dbReference type="Pfam" id="PF01227"/>
    </source>
</evidence>
<sequence>MTVTKPEDNVDNIDDIVNPGLLAGDEEVEPIVEPGTGDGSGRPAFDRERAEAAVRELLLAVGEDPDREGLVDTPARVARAYEEVFAGLHVDPTEVLDKTFAENHEELVLVRDVPIYSTCEHHLVPFYGVAHIGYIPGSDGHVTGLSKLARLADMYAKRPQVQERLTSQIADALVDKLQAQSVIVVIECEHLCMAMRGIRKPGATTTTSAVRGGFKRNAASRAEVLSLIRG</sequence>
<feature type="binding site" evidence="6">
    <location>
        <position position="122"/>
    </location>
    <ligand>
        <name>Zn(2+)</name>
        <dbReference type="ChEBI" id="CHEBI:29105"/>
    </ligand>
</feature>
<dbReference type="GO" id="GO:0003934">
    <property type="term" value="F:GTP cyclohydrolase I activity"/>
    <property type="evidence" value="ECO:0007669"/>
    <property type="project" value="UniProtKB-UniRule"/>
</dbReference>
<dbReference type="EMBL" id="ACLJ02000001">
    <property type="protein sequence ID" value="EFK55605.1"/>
    <property type="molecule type" value="Genomic_DNA"/>
</dbReference>
<comment type="pathway">
    <text evidence="2 6">Cofactor biosynthesis; 7,8-dihydroneopterin triphosphate biosynthesis; 7,8-dihydroneopterin triphosphate from GTP: step 1/1.</text>
</comment>
<evidence type="ECO:0000256" key="6">
    <source>
        <dbReference type="HAMAP-Rule" id="MF_00223"/>
    </source>
</evidence>
<evidence type="ECO:0000256" key="2">
    <source>
        <dbReference type="ARBA" id="ARBA00005080"/>
    </source>
</evidence>
<dbReference type="GO" id="GO:0006729">
    <property type="term" value="P:tetrahydrobiopterin biosynthetic process"/>
    <property type="evidence" value="ECO:0007669"/>
    <property type="project" value="TreeGrafter"/>
</dbReference>
<dbReference type="GO" id="GO:0005525">
    <property type="term" value="F:GTP binding"/>
    <property type="evidence" value="ECO:0007669"/>
    <property type="project" value="UniProtKB-KW"/>
</dbReference>
<proteinExistence type="inferred from homology"/>
<dbReference type="FunFam" id="1.10.286.10:FF:000001">
    <property type="entry name" value="GTP cyclohydrolase 1"/>
    <property type="match status" value="1"/>
</dbReference>
<dbReference type="GO" id="GO:0008270">
    <property type="term" value="F:zinc ion binding"/>
    <property type="evidence" value="ECO:0007669"/>
    <property type="project" value="UniProtKB-UniRule"/>
</dbReference>
<evidence type="ECO:0000256" key="5">
    <source>
        <dbReference type="ARBA" id="ARBA00022801"/>
    </source>
</evidence>
<organism evidence="8 9">
    <name type="scientific">Corynebacterium genitalium ATCC 33030</name>
    <dbReference type="NCBI Taxonomy" id="585529"/>
    <lineage>
        <taxon>Bacteria</taxon>
        <taxon>Bacillati</taxon>
        <taxon>Actinomycetota</taxon>
        <taxon>Actinomycetes</taxon>
        <taxon>Mycobacteriales</taxon>
        <taxon>Corynebacteriaceae</taxon>
        <taxon>Corynebacterium</taxon>
    </lineage>
</organism>
<dbReference type="InterPro" id="IPR018234">
    <property type="entry name" value="GTP_CycHdrlase_I_CS"/>
</dbReference>
<gene>
    <name evidence="6 8" type="primary">folE</name>
    <name evidence="8" type="ORF">HMPREF0291_10863</name>
</gene>
<dbReference type="AlphaFoldDB" id="D7W9Y8"/>
<keyword evidence="6" id="KW-0479">Metal-binding</keyword>
<dbReference type="GO" id="GO:0046654">
    <property type="term" value="P:tetrahydrofolate biosynthetic process"/>
    <property type="evidence" value="ECO:0007669"/>
    <property type="project" value="UniProtKB-UniRule"/>
</dbReference>
<keyword evidence="6" id="KW-0547">Nucleotide-binding</keyword>
<dbReference type="eggNOG" id="COG0302">
    <property type="taxonomic scope" value="Bacteria"/>
</dbReference>
<dbReference type="GO" id="GO:0006730">
    <property type="term" value="P:one-carbon metabolic process"/>
    <property type="evidence" value="ECO:0007669"/>
    <property type="project" value="UniProtKB-UniRule"/>
</dbReference>
<keyword evidence="5 6" id="KW-0378">Hydrolase</keyword>
<dbReference type="PANTHER" id="PTHR11109">
    <property type="entry name" value="GTP CYCLOHYDROLASE I"/>
    <property type="match status" value="1"/>
</dbReference>
<feature type="binding site" evidence="6">
    <location>
        <position position="192"/>
    </location>
    <ligand>
        <name>Zn(2+)</name>
        <dbReference type="ChEBI" id="CHEBI:29105"/>
    </ligand>
</feature>
<dbReference type="NCBIfam" id="TIGR00063">
    <property type="entry name" value="folE"/>
    <property type="match status" value="1"/>
</dbReference>
<dbReference type="InterPro" id="IPR043133">
    <property type="entry name" value="GTP-CH-I_C/QueF"/>
</dbReference>
<comment type="subunit">
    <text evidence="6">Homopolymer.</text>
</comment>
<dbReference type="Proteomes" id="UP000004208">
    <property type="component" value="Unassembled WGS sequence"/>
</dbReference>
<dbReference type="NCBIfam" id="NF006826">
    <property type="entry name" value="PRK09347.1-3"/>
    <property type="match status" value="1"/>
</dbReference>
<dbReference type="HOGENOM" id="CLU_049768_3_3_11"/>
<dbReference type="PANTHER" id="PTHR11109:SF7">
    <property type="entry name" value="GTP CYCLOHYDROLASE 1"/>
    <property type="match status" value="1"/>
</dbReference>
<protein>
    <recommendedName>
        <fullName evidence="6">GTP cyclohydrolase 1</fullName>
        <ecNumber evidence="6">3.5.4.16</ecNumber>
    </recommendedName>
    <alternativeName>
        <fullName evidence="6">GTP cyclohydrolase I</fullName>
        <shortName evidence="6">GTP-CH-I</shortName>
    </alternativeName>
</protein>
<dbReference type="SUPFAM" id="SSF55620">
    <property type="entry name" value="Tetrahydrobiopterin biosynthesis enzymes-like"/>
    <property type="match status" value="1"/>
</dbReference>
<comment type="caution">
    <text evidence="8">The sequence shown here is derived from an EMBL/GenBank/DDBJ whole genome shotgun (WGS) entry which is preliminary data.</text>
</comment>